<evidence type="ECO:0000256" key="2">
    <source>
        <dbReference type="ARBA" id="ARBA00008014"/>
    </source>
</evidence>
<evidence type="ECO:0000256" key="12">
    <source>
        <dbReference type="RuleBase" id="RU000605"/>
    </source>
</evidence>
<keyword evidence="9 11" id="KW-0057">Aromatic amino acid biosynthesis</keyword>
<evidence type="ECO:0000313" key="13">
    <source>
        <dbReference type="EMBL" id="HEF64622.1"/>
    </source>
</evidence>
<evidence type="ECO:0000256" key="11">
    <source>
        <dbReference type="HAMAP-Rule" id="MF_00300"/>
    </source>
</evidence>
<dbReference type="NCBIfam" id="TIGR00033">
    <property type="entry name" value="aroC"/>
    <property type="match status" value="1"/>
</dbReference>
<evidence type="ECO:0000256" key="3">
    <source>
        <dbReference type="ARBA" id="ARBA00013036"/>
    </source>
</evidence>
<keyword evidence="5 11" id="KW-0285">Flavoprotein</keyword>
<evidence type="ECO:0000256" key="10">
    <source>
        <dbReference type="ARBA" id="ARBA00023239"/>
    </source>
</evidence>
<keyword evidence="10 11" id="KW-0456">Lyase</keyword>
<dbReference type="GO" id="GO:0008652">
    <property type="term" value="P:amino acid biosynthetic process"/>
    <property type="evidence" value="ECO:0007669"/>
    <property type="project" value="UniProtKB-KW"/>
</dbReference>
<dbReference type="GO" id="GO:0009423">
    <property type="term" value="P:chorismate biosynthetic process"/>
    <property type="evidence" value="ECO:0007669"/>
    <property type="project" value="UniProtKB-UniRule"/>
</dbReference>
<dbReference type="PANTHER" id="PTHR21085">
    <property type="entry name" value="CHORISMATE SYNTHASE"/>
    <property type="match status" value="1"/>
</dbReference>
<dbReference type="InterPro" id="IPR000453">
    <property type="entry name" value="Chorismate_synth"/>
</dbReference>
<dbReference type="CDD" id="cd07304">
    <property type="entry name" value="Chorismate_synthase"/>
    <property type="match status" value="1"/>
</dbReference>
<dbReference type="GO" id="GO:0004107">
    <property type="term" value="F:chorismate synthase activity"/>
    <property type="evidence" value="ECO:0007669"/>
    <property type="project" value="UniProtKB-UniRule"/>
</dbReference>
<comment type="catalytic activity">
    <reaction evidence="11 12">
        <text>5-O-(1-carboxyvinyl)-3-phosphoshikimate = chorismate + phosphate</text>
        <dbReference type="Rhea" id="RHEA:21020"/>
        <dbReference type="ChEBI" id="CHEBI:29748"/>
        <dbReference type="ChEBI" id="CHEBI:43474"/>
        <dbReference type="ChEBI" id="CHEBI:57701"/>
        <dbReference type="EC" id="4.2.3.5"/>
    </reaction>
</comment>
<organism evidence="13">
    <name type="scientific">Thermomicrobium roseum</name>
    <dbReference type="NCBI Taxonomy" id="500"/>
    <lineage>
        <taxon>Bacteria</taxon>
        <taxon>Pseudomonadati</taxon>
        <taxon>Thermomicrobiota</taxon>
        <taxon>Thermomicrobia</taxon>
        <taxon>Thermomicrobiales</taxon>
        <taxon>Thermomicrobiaceae</taxon>
        <taxon>Thermomicrobium</taxon>
    </lineage>
</organism>
<keyword evidence="4 11" id="KW-0028">Amino-acid biosynthesis</keyword>
<dbReference type="Gene3D" id="3.60.150.10">
    <property type="entry name" value="Chorismate synthase AroC"/>
    <property type="match status" value="1"/>
</dbReference>
<comment type="caution">
    <text evidence="13">The sequence shown here is derived from an EMBL/GenBank/DDBJ whole genome shotgun (WGS) entry which is preliminary data.</text>
</comment>
<evidence type="ECO:0000256" key="1">
    <source>
        <dbReference type="ARBA" id="ARBA00005044"/>
    </source>
</evidence>
<dbReference type="PIRSF" id="PIRSF001456">
    <property type="entry name" value="Chorismate_synth"/>
    <property type="match status" value="1"/>
</dbReference>
<feature type="binding site" evidence="11">
    <location>
        <position position="281"/>
    </location>
    <ligand>
        <name>FMN</name>
        <dbReference type="ChEBI" id="CHEBI:58210"/>
    </ligand>
</feature>
<feature type="binding site" evidence="11">
    <location>
        <begin position="124"/>
        <end position="126"/>
    </location>
    <ligand>
        <name>FMN</name>
        <dbReference type="ChEBI" id="CHEBI:58210"/>
    </ligand>
</feature>
<dbReference type="AlphaFoldDB" id="A0A7C2ARZ8"/>
<dbReference type="GO" id="GO:0009073">
    <property type="term" value="P:aromatic amino acid family biosynthetic process"/>
    <property type="evidence" value="ECO:0007669"/>
    <property type="project" value="UniProtKB-KW"/>
</dbReference>
<dbReference type="PROSITE" id="PS00788">
    <property type="entry name" value="CHORISMATE_SYNTHASE_2"/>
    <property type="match status" value="1"/>
</dbReference>
<comment type="caution">
    <text evidence="11">Lacks conserved residue(s) required for the propagation of feature annotation.</text>
</comment>
<dbReference type="InterPro" id="IPR035904">
    <property type="entry name" value="Chorismate_synth_AroC_sf"/>
</dbReference>
<accession>A0A7C2ARZ8</accession>
<dbReference type="GO" id="GO:0005829">
    <property type="term" value="C:cytosol"/>
    <property type="evidence" value="ECO:0007669"/>
    <property type="project" value="TreeGrafter"/>
</dbReference>
<dbReference type="PANTHER" id="PTHR21085:SF0">
    <property type="entry name" value="CHORISMATE SYNTHASE"/>
    <property type="match status" value="1"/>
</dbReference>
<reference evidence="13" key="1">
    <citation type="journal article" date="2020" name="mSystems">
        <title>Genome- and Community-Level Interaction Insights into Carbon Utilization and Element Cycling Functions of Hydrothermarchaeota in Hydrothermal Sediment.</title>
        <authorList>
            <person name="Zhou Z."/>
            <person name="Liu Y."/>
            <person name="Xu W."/>
            <person name="Pan J."/>
            <person name="Luo Z.H."/>
            <person name="Li M."/>
        </authorList>
    </citation>
    <scope>NUCLEOTIDE SEQUENCE [LARGE SCALE GENOMIC DNA]</scope>
    <source>
        <strain evidence="13">SpSt-222</strain>
    </source>
</reference>
<feature type="binding site" evidence="11">
    <location>
        <position position="322"/>
    </location>
    <ligand>
        <name>FMN</name>
        <dbReference type="ChEBI" id="CHEBI:58210"/>
    </ligand>
</feature>
<comment type="similarity">
    <text evidence="2 11 12">Belongs to the chorismate synthase family.</text>
</comment>
<dbReference type="EC" id="4.2.3.5" evidence="3 11"/>
<keyword evidence="6 11" id="KW-0288">FMN</keyword>
<dbReference type="HAMAP" id="MF_00300">
    <property type="entry name" value="Chorismate_synth"/>
    <property type="match status" value="1"/>
</dbReference>
<evidence type="ECO:0000256" key="9">
    <source>
        <dbReference type="ARBA" id="ARBA00023141"/>
    </source>
</evidence>
<proteinExistence type="inferred from homology"/>
<dbReference type="PROSITE" id="PS00787">
    <property type="entry name" value="CHORISMATE_SYNTHASE_1"/>
    <property type="match status" value="1"/>
</dbReference>
<sequence>MGSTFGRLFRVTTWGESHGPALGVVVDGCPAGLELNEEIIQRDLDRRRVGQSEVTSPRQERDRVTILSGVFEGKTTGAPISLITYNADADSSKYEPLRDVFRPGHADYTYWVKYGHRDHRGGGRSSARETWGRVAAGAIARQLLRTVAGVEVYGFVRELAGITIETFDREEIDRNPVRCPDPVAAQKMVAAILEAKEQKTSVGGIVEVRAVNVPPGLGEPTMDKLDALIGYAMLSIPAVKGVEIGDGFAAARLYGHEHNDPFVMEDGRVRTLTNHAGGMLGGISTGEEIVVRLAVKPTSSIARPQRTVDIYGNERTIVVEGRHDPSICPRVVPVAEAMLLLVLADCYLMNRAARV</sequence>
<comment type="pathway">
    <text evidence="1 11 12">Metabolic intermediate biosynthesis; chorismate biosynthesis; chorismate from D-erythrose 4-phosphate and phosphoenolpyruvate: step 7/7.</text>
</comment>
<dbReference type="FunFam" id="3.60.150.10:FF:000002">
    <property type="entry name" value="Chorismate synthase"/>
    <property type="match status" value="1"/>
</dbReference>
<dbReference type="UniPathway" id="UPA00053">
    <property type="reaction ID" value="UER00090"/>
</dbReference>
<comment type="function">
    <text evidence="11">Catalyzes the anti-1,4-elimination of the C-3 phosphate and the C-6 proR hydrogen from 5-enolpyruvylshikimate-3-phosphate (EPSP) to yield chorismate, which is the branch point compound that serves as the starting substrate for the three terminal pathways of aromatic amino acid biosynthesis. This reaction introduces a second double bond into the aromatic ring system.</text>
</comment>
<dbReference type="SUPFAM" id="SSF103263">
    <property type="entry name" value="Chorismate synthase, AroC"/>
    <property type="match status" value="1"/>
</dbReference>
<evidence type="ECO:0000256" key="4">
    <source>
        <dbReference type="ARBA" id="ARBA00022605"/>
    </source>
</evidence>
<dbReference type="EMBL" id="DSJL01000007">
    <property type="protein sequence ID" value="HEF64622.1"/>
    <property type="molecule type" value="Genomic_DNA"/>
</dbReference>
<keyword evidence="8 11" id="KW-0521">NADP</keyword>
<gene>
    <name evidence="11" type="primary">aroC</name>
    <name evidence="13" type="ORF">ENP47_03320</name>
</gene>
<evidence type="ECO:0000256" key="8">
    <source>
        <dbReference type="ARBA" id="ARBA00022857"/>
    </source>
</evidence>
<dbReference type="GO" id="GO:0010181">
    <property type="term" value="F:FMN binding"/>
    <property type="evidence" value="ECO:0007669"/>
    <property type="project" value="TreeGrafter"/>
</dbReference>
<dbReference type="Pfam" id="PF01264">
    <property type="entry name" value="Chorismate_synt"/>
    <property type="match status" value="1"/>
</dbReference>
<comment type="cofactor">
    <cofactor evidence="11 12">
        <name>FMNH2</name>
        <dbReference type="ChEBI" id="CHEBI:57618"/>
    </cofactor>
    <text evidence="11 12">Reduced FMN (FMNH(2)).</text>
</comment>
<keyword evidence="7 11" id="KW-0274">FAD</keyword>
<feature type="binding site" evidence="11">
    <location>
        <position position="47"/>
    </location>
    <ligand>
        <name>NADP(+)</name>
        <dbReference type="ChEBI" id="CHEBI:58349"/>
    </ligand>
</feature>
<protein>
    <recommendedName>
        <fullName evidence="3 11">Chorismate synthase</fullName>
        <shortName evidence="11">CS</shortName>
        <ecNumber evidence="3 11">4.2.3.5</ecNumber>
    </recommendedName>
    <alternativeName>
        <fullName evidence="11">5-enolpyruvylshikimate-3-phosphate phospholyase</fullName>
    </alternativeName>
</protein>
<feature type="binding site" evidence="11">
    <location>
        <begin position="296"/>
        <end position="300"/>
    </location>
    <ligand>
        <name>FMN</name>
        <dbReference type="ChEBI" id="CHEBI:58210"/>
    </ligand>
</feature>
<evidence type="ECO:0000256" key="5">
    <source>
        <dbReference type="ARBA" id="ARBA00022630"/>
    </source>
</evidence>
<evidence type="ECO:0000256" key="6">
    <source>
        <dbReference type="ARBA" id="ARBA00022643"/>
    </source>
</evidence>
<dbReference type="InterPro" id="IPR020541">
    <property type="entry name" value="Chorismate_synthase_CS"/>
</dbReference>
<dbReference type="PROSITE" id="PS00789">
    <property type="entry name" value="CHORISMATE_SYNTHASE_3"/>
    <property type="match status" value="1"/>
</dbReference>
<evidence type="ECO:0000256" key="7">
    <source>
        <dbReference type="ARBA" id="ARBA00022827"/>
    </source>
</evidence>
<name>A0A7C2ARZ8_THERO</name>
<comment type="subunit">
    <text evidence="11">Homotetramer.</text>
</comment>
<dbReference type="NCBIfam" id="NF003793">
    <property type="entry name" value="PRK05382.1"/>
    <property type="match status" value="1"/>
</dbReference>